<dbReference type="OrthoDB" id="9795548at2"/>
<dbReference type="GO" id="GO:0005524">
    <property type="term" value="F:ATP binding"/>
    <property type="evidence" value="ECO:0007669"/>
    <property type="project" value="UniProtKB-KW"/>
</dbReference>
<gene>
    <name evidence="6" type="primary">ecsA</name>
    <name evidence="6" type="ORF">V7x_50010</name>
</gene>
<dbReference type="GO" id="GO:0016887">
    <property type="term" value="F:ATP hydrolysis activity"/>
    <property type="evidence" value="ECO:0007669"/>
    <property type="project" value="InterPro"/>
</dbReference>
<dbReference type="InterPro" id="IPR003439">
    <property type="entry name" value="ABC_transporter-like_ATP-bd"/>
</dbReference>
<keyword evidence="2" id="KW-0813">Transport</keyword>
<protein>
    <submittedName>
        <fullName evidence="6">ABC-type transporter ATP-binding protein EcsA</fullName>
    </submittedName>
</protein>
<dbReference type="SUPFAM" id="SSF52540">
    <property type="entry name" value="P-loop containing nucleoside triphosphate hydrolases"/>
    <property type="match status" value="1"/>
</dbReference>
<dbReference type="InterPro" id="IPR027417">
    <property type="entry name" value="P-loop_NTPase"/>
</dbReference>
<keyword evidence="4 6" id="KW-0067">ATP-binding</keyword>
<evidence type="ECO:0000256" key="3">
    <source>
        <dbReference type="ARBA" id="ARBA00022741"/>
    </source>
</evidence>
<feature type="domain" description="ABC transporter" evidence="5">
    <location>
        <begin position="2"/>
        <end position="230"/>
    </location>
</feature>
<name>A0A5C6FSU9_9PLAN</name>
<dbReference type="SMART" id="SM00382">
    <property type="entry name" value="AAA"/>
    <property type="match status" value="1"/>
</dbReference>
<sequence>MIVVNELSKVYDDHLAVAGVTFELQQGQICGLVGPNGAGKTSTLRCIAGLIASSDGEIQVNDLPVTLNSAAVKRQIAYVPDDPPLFDDLTVGDHLEFIGQIYDIPDARTKASYWLNRFDLAGKYDAGATTLSRGMRQKLAVCCAYLADPKVLLLDEPLTGLDPPAIRTLLDSVHEMAENGKTVILSSHLLAMISEVCTHLLVMKSGQAVYFGPKSGLVGDGVGAESLEAAFFAATESSPLELVAT</sequence>
<evidence type="ECO:0000313" key="6">
    <source>
        <dbReference type="EMBL" id="TWU63261.1"/>
    </source>
</evidence>
<dbReference type="PANTHER" id="PTHR43335:SF3">
    <property type="entry name" value="ABC TRANSPORTER"/>
    <property type="match status" value="1"/>
</dbReference>
<dbReference type="InterPro" id="IPR003593">
    <property type="entry name" value="AAA+_ATPase"/>
</dbReference>
<comment type="caution">
    <text evidence="6">The sequence shown here is derived from an EMBL/GenBank/DDBJ whole genome shotgun (WGS) entry which is preliminary data.</text>
</comment>
<comment type="similarity">
    <text evidence="1">Belongs to the ABC transporter superfamily.</text>
</comment>
<dbReference type="EMBL" id="SJPZ01000002">
    <property type="protein sequence ID" value="TWU63261.1"/>
    <property type="molecule type" value="Genomic_DNA"/>
</dbReference>
<evidence type="ECO:0000313" key="7">
    <source>
        <dbReference type="Proteomes" id="UP000316476"/>
    </source>
</evidence>
<dbReference type="Gene3D" id="3.40.50.300">
    <property type="entry name" value="P-loop containing nucleotide triphosphate hydrolases"/>
    <property type="match status" value="1"/>
</dbReference>
<proteinExistence type="inferred from homology"/>
<dbReference type="RefSeq" id="WP_146415904.1">
    <property type="nucleotide sequence ID" value="NZ_SJPZ01000002.1"/>
</dbReference>
<dbReference type="AlphaFoldDB" id="A0A5C6FSU9"/>
<evidence type="ECO:0000259" key="5">
    <source>
        <dbReference type="PROSITE" id="PS50893"/>
    </source>
</evidence>
<dbReference type="PROSITE" id="PS50893">
    <property type="entry name" value="ABC_TRANSPORTER_2"/>
    <property type="match status" value="1"/>
</dbReference>
<evidence type="ECO:0000256" key="4">
    <source>
        <dbReference type="ARBA" id="ARBA00022840"/>
    </source>
</evidence>
<dbReference type="Proteomes" id="UP000316476">
    <property type="component" value="Unassembled WGS sequence"/>
</dbReference>
<dbReference type="CDD" id="cd03230">
    <property type="entry name" value="ABC_DR_subfamily_A"/>
    <property type="match status" value="1"/>
</dbReference>
<dbReference type="PANTHER" id="PTHR43335">
    <property type="entry name" value="ABC TRANSPORTER, ATP-BINDING PROTEIN"/>
    <property type="match status" value="1"/>
</dbReference>
<organism evidence="6 7">
    <name type="scientific">Crateriforma conspicua</name>
    <dbReference type="NCBI Taxonomy" id="2527996"/>
    <lineage>
        <taxon>Bacteria</taxon>
        <taxon>Pseudomonadati</taxon>
        <taxon>Planctomycetota</taxon>
        <taxon>Planctomycetia</taxon>
        <taxon>Planctomycetales</taxon>
        <taxon>Planctomycetaceae</taxon>
        <taxon>Crateriforma</taxon>
    </lineage>
</organism>
<keyword evidence="3" id="KW-0547">Nucleotide-binding</keyword>
<reference evidence="6 7" key="1">
    <citation type="submission" date="2019-02" db="EMBL/GenBank/DDBJ databases">
        <title>Deep-cultivation of Planctomycetes and their phenomic and genomic characterization uncovers novel biology.</title>
        <authorList>
            <person name="Wiegand S."/>
            <person name="Jogler M."/>
            <person name="Boedeker C."/>
            <person name="Pinto D."/>
            <person name="Vollmers J."/>
            <person name="Rivas-Marin E."/>
            <person name="Kohn T."/>
            <person name="Peeters S.H."/>
            <person name="Heuer A."/>
            <person name="Rast P."/>
            <person name="Oberbeckmann S."/>
            <person name="Bunk B."/>
            <person name="Jeske O."/>
            <person name="Meyerdierks A."/>
            <person name="Storesund J.E."/>
            <person name="Kallscheuer N."/>
            <person name="Luecker S."/>
            <person name="Lage O.M."/>
            <person name="Pohl T."/>
            <person name="Merkel B.J."/>
            <person name="Hornburger P."/>
            <person name="Mueller R.-W."/>
            <person name="Bruemmer F."/>
            <person name="Labrenz M."/>
            <person name="Spormann A.M."/>
            <person name="Op Den Camp H."/>
            <person name="Overmann J."/>
            <person name="Amann R."/>
            <person name="Jetten M.S.M."/>
            <person name="Mascher T."/>
            <person name="Medema M.H."/>
            <person name="Devos D.P."/>
            <person name="Kaster A.-K."/>
            <person name="Ovreas L."/>
            <person name="Rohde M."/>
            <person name="Galperin M.Y."/>
            <person name="Jogler C."/>
        </authorList>
    </citation>
    <scope>NUCLEOTIDE SEQUENCE [LARGE SCALE GENOMIC DNA]</scope>
    <source>
        <strain evidence="6 7">V7</strain>
    </source>
</reference>
<evidence type="ECO:0000256" key="2">
    <source>
        <dbReference type="ARBA" id="ARBA00022448"/>
    </source>
</evidence>
<accession>A0A5C6FSU9</accession>
<dbReference type="Pfam" id="PF00005">
    <property type="entry name" value="ABC_tran"/>
    <property type="match status" value="1"/>
</dbReference>
<evidence type="ECO:0000256" key="1">
    <source>
        <dbReference type="ARBA" id="ARBA00005417"/>
    </source>
</evidence>